<dbReference type="InterPro" id="IPR005135">
    <property type="entry name" value="Endo/exonuclease/phosphatase"/>
</dbReference>
<evidence type="ECO:0000313" key="5">
    <source>
        <dbReference type="Proteomes" id="UP001497472"/>
    </source>
</evidence>
<reference evidence="4 5" key="1">
    <citation type="submission" date="2023-11" db="EMBL/GenBank/DDBJ databases">
        <authorList>
            <person name="Okamura Y."/>
        </authorList>
    </citation>
    <scope>NUCLEOTIDE SEQUENCE [LARGE SCALE GENOMIC DNA]</scope>
</reference>
<feature type="domain" description="RNase H type-1" evidence="3">
    <location>
        <begin position="1357"/>
        <end position="1496"/>
    </location>
</feature>
<dbReference type="InterPro" id="IPR012337">
    <property type="entry name" value="RNaseH-like_sf"/>
</dbReference>
<dbReference type="PROSITE" id="PS50879">
    <property type="entry name" value="RNASE_H_1"/>
    <property type="match status" value="1"/>
</dbReference>
<dbReference type="SUPFAM" id="SSF56672">
    <property type="entry name" value="DNA/RNA polymerases"/>
    <property type="match status" value="1"/>
</dbReference>
<keyword evidence="5" id="KW-1185">Reference proteome</keyword>
<evidence type="ECO:0000259" key="2">
    <source>
        <dbReference type="PROSITE" id="PS50878"/>
    </source>
</evidence>
<dbReference type="PANTHER" id="PTHR33481:SF1">
    <property type="entry name" value="ENDONUCLEASE_EXONUCLEASE_PHOSPHATASE DOMAIN-CONTAINING PROTEIN-RELATED"/>
    <property type="match status" value="1"/>
</dbReference>
<dbReference type="Pfam" id="PF14529">
    <property type="entry name" value="Exo_endo_phos_2"/>
    <property type="match status" value="1"/>
</dbReference>
<dbReference type="GO" id="GO:0071897">
    <property type="term" value="P:DNA biosynthetic process"/>
    <property type="evidence" value="ECO:0007669"/>
    <property type="project" value="UniProtKB-ARBA"/>
</dbReference>
<dbReference type="Pfam" id="PF00075">
    <property type="entry name" value="RNase_H"/>
    <property type="match status" value="1"/>
</dbReference>
<feature type="domain" description="Reverse transcriptase" evidence="2">
    <location>
        <begin position="925"/>
        <end position="1195"/>
    </location>
</feature>
<dbReference type="GO" id="GO:0004523">
    <property type="term" value="F:RNA-DNA hybrid ribonuclease activity"/>
    <property type="evidence" value="ECO:0007669"/>
    <property type="project" value="InterPro"/>
</dbReference>
<dbReference type="PROSITE" id="PS50878">
    <property type="entry name" value="RT_POL"/>
    <property type="match status" value="1"/>
</dbReference>
<feature type="compositionally biased region" description="Polar residues" evidence="1">
    <location>
        <begin position="865"/>
        <end position="879"/>
    </location>
</feature>
<evidence type="ECO:0000256" key="1">
    <source>
        <dbReference type="SAM" id="MobiDB-lite"/>
    </source>
</evidence>
<dbReference type="InterPro" id="IPR036397">
    <property type="entry name" value="RNaseH_sf"/>
</dbReference>
<dbReference type="CDD" id="cd01650">
    <property type="entry name" value="RT_nLTR_like"/>
    <property type="match status" value="1"/>
</dbReference>
<comment type="caution">
    <text evidence="4">The sequence shown here is derived from an EMBL/GenBank/DDBJ whole genome shotgun (WGS) entry which is preliminary data.</text>
</comment>
<feature type="region of interest" description="Disordered" evidence="1">
    <location>
        <begin position="189"/>
        <end position="208"/>
    </location>
</feature>
<feature type="compositionally biased region" description="Polar residues" evidence="1">
    <location>
        <begin position="189"/>
        <end position="199"/>
    </location>
</feature>
<name>A0AAV1JJY1_9NEOP</name>
<dbReference type="CDD" id="cd09276">
    <property type="entry name" value="Rnase_HI_RT_non_LTR"/>
    <property type="match status" value="1"/>
</dbReference>
<dbReference type="InterPro" id="IPR036691">
    <property type="entry name" value="Endo/exonu/phosph_ase_sf"/>
</dbReference>
<dbReference type="Pfam" id="PF00078">
    <property type="entry name" value="RVT_1"/>
    <property type="match status" value="1"/>
</dbReference>
<protein>
    <submittedName>
        <fullName evidence="4">Uncharacterized protein</fullName>
    </submittedName>
</protein>
<accession>A0AAV1JJY1</accession>
<dbReference type="EMBL" id="CAVLEF010000011">
    <property type="protein sequence ID" value="CAK1549485.1"/>
    <property type="molecule type" value="Genomic_DNA"/>
</dbReference>
<dbReference type="Gene3D" id="3.60.10.10">
    <property type="entry name" value="Endonuclease/exonuclease/phosphatase"/>
    <property type="match status" value="1"/>
</dbReference>
<proteinExistence type="predicted"/>
<feature type="region of interest" description="Disordered" evidence="1">
    <location>
        <begin position="852"/>
        <end position="879"/>
    </location>
</feature>
<organism evidence="4 5">
    <name type="scientific">Leptosia nina</name>
    <dbReference type="NCBI Taxonomy" id="320188"/>
    <lineage>
        <taxon>Eukaryota</taxon>
        <taxon>Metazoa</taxon>
        <taxon>Ecdysozoa</taxon>
        <taxon>Arthropoda</taxon>
        <taxon>Hexapoda</taxon>
        <taxon>Insecta</taxon>
        <taxon>Pterygota</taxon>
        <taxon>Neoptera</taxon>
        <taxon>Endopterygota</taxon>
        <taxon>Lepidoptera</taxon>
        <taxon>Glossata</taxon>
        <taxon>Ditrysia</taxon>
        <taxon>Papilionoidea</taxon>
        <taxon>Pieridae</taxon>
        <taxon>Pierinae</taxon>
        <taxon>Leptosia</taxon>
    </lineage>
</organism>
<dbReference type="Proteomes" id="UP001497472">
    <property type="component" value="Unassembled WGS sequence"/>
</dbReference>
<gene>
    <name evidence="4" type="ORF">LNINA_LOCUS8778</name>
</gene>
<dbReference type="Gene3D" id="3.30.420.10">
    <property type="entry name" value="Ribonuclease H-like superfamily/Ribonuclease H"/>
    <property type="match status" value="1"/>
</dbReference>
<dbReference type="PANTHER" id="PTHR33481">
    <property type="entry name" value="REVERSE TRANSCRIPTASE"/>
    <property type="match status" value="1"/>
</dbReference>
<evidence type="ECO:0000259" key="3">
    <source>
        <dbReference type="PROSITE" id="PS50879"/>
    </source>
</evidence>
<dbReference type="InterPro" id="IPR002156">
    <property type="entry name" value="RNaseH_domain"/>
</dbReference>
<evidence type="ECO:0000313" key="4">
    <source>
        <dbReference type="EMBL" id="CAK1549485.1"/>
    </source>
</evidence>
<dbReference type="GO" id="GO:0042575">
    <property type="term" value="C:DNA polymerase complex"/>
    <property type="evidence" value="ECO:0007669"/>
    <property type="project" value="UniProtKB-ARBA"/>
</dbReference>
<dbReference type="InterPro" id="IPR000477">
    <property type="entry name" value="RT_dom"/>
</dbReference>
<sequence>MFGVAIRTPVKPSGAPLSRTPEVDSPNTSSKSLRLINSNQTTHTEAKMWLDQGLEALGNSRNLKTEIKITIDKCLNNLYKIITTLSPDKTPSDTLLASLPSFSSTTLQNSTAPCAPVDPYTQIPSTSASTATQDLWNKKIDEHTKLLIQNTNTMHKFINKINIINNNKIHGGETHFTSPANMPRSYSDIVSTPKQTSGPSLVVSGEPNSSAQTLIDNIRKDINFREGGYAPLQISPLSKGKIRVTFETEDNKKNALQQLTKSSTLKAEEERRYDPLICLKGISKTTPEEEVIDMIREQNPTLREAQLKIKFLRNNKNDKLYNLVLTVSPTAHRALLEMGRVAISFQRVHCCNFSPFMQCRNCLGFGHTKNRCPARTPTCAKCASAHLTRDCVKEPSEKPTCANCLEHNLQFKNSSDVSHRADSETCPKNHTLTFTQANLDRSRIAFHEFKLHFINNNTDIALISEPYIGKQKSVTHITGLRVFQSDKNGPTKACIVTKDHINAHIISQYTTNNIVIIAITTRSATLYLASVYIEPENDANQTLSLLEHFLIHNPNIDILIGGDFNAWHPLWGSGPHARYNNRGHEVVDLINATDLFLCNTGNEPTFQTVTHGRARSSIIDLTLASSSTLTNILEWKVLQNLFPHSQHNPITFKYNHSKNPIIKSQTHSTFKYKTHKANWHAFKESLHTHIINTDILDTNFSTLTPLQLDNIITTLTKLINQAATDTFSSRSHTHKPRAPWWNNHLEVLGANCKRLHHQLSRACRGNNSPPTILVDEYLTAKEAYSNAIHKASTENFKEFCNTQGKEDVWSVTNRLIKTSSPNIQLGTLKINNSYTKTEKETAQALLNHFYPENLPDTEPRHTDLSLRTSTPPNTENDPPFTNQEILDAVSSIGHNKAPGHDHLTSDICLTVTKAYPDLIRNILNRCLEIAHFPTSWKEAIVKIIPKPSKTDYTELTSYRPIGLLPVFGKVLEKLLTKRLTYNAHKLHLLSQNQYGFTEQTGTTQAIQSALDAINMAKLNKQLVIAVSLDIKAAFDNAWWPAVFEGLRQVQCPRNIFNTLYSYLSHRAVTLHLGNTTLTHSTEKGCIQGSACGPILWNIIINDLLTNIALPLGCTIQAYADDVLLIVSAKDLSTLELTTNTALENIRRWGNSVKLKFGPTKTQCTSFTQKSKHAKIIFDNTPLQFSNSFKYLGLIIDSKLKFNEHITYISNKAHKLFHKLQIYTRPTWGPHPENIKAIYNKVIQPIITYAASIWGHVAKKQGIKNKLISLQRNFAIKAIRGFRTVSANAAIALARFTPLDLKILETHEIENIRINHTSDRIPKDIPIERPVCFTELLHPYERISIDTLSADTYSKTNHSIYNHIYTDGSKQKNGSTGASFVDYRPTENNHIHTHTKQIKLHHTSSVFQAELNAIKHACAYIYNKNITHAIIHTDSLSSIFALKQQNNTNPTVSEIHKTLHIIKNTHPLSSILFTWVKGHSGVEGNEAADRAANKAANAHKAPEFISFATHPPSGAHALGAALRVAITQN</sequence>
<feature type="region of interest" description="Disordered" evidence="1">
    <location>
        <begin position="1"/>
        <end position="32"/>
    </location>
</feature>
<dbReference type="GO" id="GO:0003676">
    <property type="term" value="F:nucleic acid binding"/>
    <property type="evidence" value="ECO:0007669"/>
    <property type="project" value="InterPro"/>
</dbReference>
<dbReference type="SUPFAM" id="SSF53098">
    <property type="entry name" value="Ribonuclease H-like"/>
    <property type="match status" value="1"/>
</dbReference>
<dbReference type="InterPro" id="IPR043502">
    <property type="entry name" value="DNA/RNA_pol_sf"/>
</dbReference>
<dbReference type="SUPFAM" id="SSF56219">
    <property type="entry name" value="DNase I-like"/>
    <property type="match status" value="1"/>
</dbReference>